<dbReference type="InterPro" id="IPR000489">
    <property type="entry name" value="Pterin-binding_dom"/>
</dbReference>
<dbReference type="AlphaFoldDB" id="A0AA87ZYT6"/>
<dbReference type="Gene3D" id="3.90.180.10">
    <property type="entry name" value="Medium-chain alcohol dehydrogenases, catalytic domain"/>
    <property type="match status" value="1"/>
</dbReference>
<comment type="caution">
    <text evidence="5">The sequence shown here is derived from an EMBL/GenBank/DDBJ whole genome shotgun (WGS) entry which is preliminary data.</text>
</comment>
<protein>
    <recommendedName>
        <fullName evidence="4">Pterin-binding domain-containing protein</fullName>
    </recommendedName>
</protein>
<feature type="domain" description="Pterin-binding" evidence="4">
    <location>
        <begin position="264"/>
        <end position="382"/>
    </location>
</feature>
<reference evidence="5" key="1">
    <citation type="submission" date="2023-07" db="EMBL/GenBank/DDBJ databases">
        <title>draft genome sequence of fig (Ficus carica).</title>
        <authorList>
            <person name="Takahashi T."/>
            <person name="Nishimura K."/>
        </authorList>
    </citation>
    <scope>NUCLEOTIDE SEQUENCE</scope>
</reference>
<dbReference type="InterPro" id="IPR044626">
    <property type="entry name" value="AOR-like"/>
</dbReference>
<dbReference type="PROSITE" id="PS01162">
    <property type="entry name" value="QOR_ZETA_CRYSTAL"/>
    <property type="match status" value="1"/>
</dbReference>
<dbReference type="EMBL" id="BTGU01000013">
    <property type="protein sequence ID" value="GMN41617.1"/>
    <property type="molecule type" value="Genomic_DNA"/>
</dbReference>
<dbReference type="GO" id="GO:0016628">
    <property type="term" value="F:oxidoreductase activity, acting on the CH-CH group of donors, NAD or NADP as acceptor"/>
    <property type="evidence" value="ECO:0007669"/>
    <property type="project" value="InterPro"/>
</dbReference>
<dbReference type="GO" id="GO:0042558">
    <property type="term" value="P:pteridine-containing compound metabolic process"/>
    <property type="evidence" value="ECO:0007669"/>
    <property type="project" value="InterPro"/>
</dbReference>
<keyword evidence="3" id="KW-0520">NAD</keyword>
<evidence type="ECO:0000256" key="2">
    <source>
        <dbReference type="ARBA" id="ARBA00023002"/>
    </source>
</evidence>
<dbReference type="Proteomes" id="UP001187192">
    <property type="component" value="Unassembled WGS sequence"/>
</dbReference>
<dbReference type="SUPFAM" id="SSF50129">
    <property type="entry name" value="GroES-like"/>
    <property type="match status" value="1"/>
</dbReference>
<dbReference type="InterPro" id="IPR002364">
    <property type="entry name" value="Quin_OxRdtase/zeta-crystal_CS"/>
</dbReference>
<dbReference type="InterPro" id="IPR013154">
    <property type="entry name" value="ADH-like_N"/>
</dbReference>
<evidence type="ECO:0000259" key="4">
    <source>
        <dbReference type="PROSITE" id="PS50972"/>
    </source>
</evidence>
<dbReference type="PANTHER" id="PTHR44573:SF1">
    <property type="entry name" value="NADPH-DEPENDENT ALKENAL_ONE OXIDOREDUCTASE, CHLOROPLASTIC"/>
    <property type="match status" value="1"/>
</dbReference>
<dbReference type="SUPFAM" id="SSF51735">
    <property type="entry name" value="NAD(P)-binding Rossmann-fold domains"/>
    <property type="match status" value="1"/>
</dbReference>
<dbReference type="SMART" id="SM00829">
    <property type="entry name" value="PKS_ER"/>
    <property type="match status" value="1"/>
</dbReference>
<gene>
    <name evidence="5" type="ORF">TIFTF001_010847</name>
</gene>
<dbReference type="InterPro" id="IPR020843">
    <property type="entry name" value="ER"/>
</dbReference>
<evidence type="ECO:0000256" key="3">
    <source>
        <dbReference type="ARBA" id="ARBA00023027"/>
    </source>
</evidence>
<organism evidence="5 6">
    <name type="scientific">Ficus carica</name>
    <name type="common">Common fig</name>
    <dbReference type="NCBI Taxonomy" id="3494"/>
    <lineage>
        <taxon>Eukaryota</taxon>
        <taxon>Viridiplantae</taxon>
        <taxon>Streptophyta</taxon>
        <taxon>Embryophyta</taxon>
        <taxon>Tracheophyta</taxon>
        <taxon>Spermatophyta</taxon>
        <taxon>Magnoliopsida</taxon>
        <taxon>eudicotyledons</taxon>
        <taxon>Gunneridae</taxon>
        <taxon>Pentapetalae</taxon>
        <taxon>rosids</taxon>
        <taxon>fabids</taxon>
        <taxon>Rosales</taxon>
        <taxon>Moraceae</taxon>
        <taxon>Ficeae</taxon>
        <taxon>Ficus</taxon>
    </lineage>
</organism>
<name>A0AA87ZYT6_FICCA</name>
<proteinExistence type="inferred from homology"/>
<dbReference type="Pfam" id="PF13602">
    <property type="entry name" value="ADH_zinc_N_2"/>
    <property type="match status" value="1"/>
</dbReference>
<dbReference type="CDD" id="cd05289">
    <property type="entry name" value="MDR_like_2"/>
    <property type="match status" value="1"/>
</dbReference>
<dbReference type="InterPro" id="IPR011032">
    <property type="entry name" value="GroES-like_sf"/>
</dbReference>
<evidence type="ECO:0000256" key="1">
    <source>
        <dbReference type="ARBA" id="ARBA00010371"/>
    </source>
</evidence>
<dbReference type="PANTHER" id="PTHR44573">
    <property type="entry name" value="NADPH-DEPENDENT ALKENAL/ONE OXIDOREDUCTASE, CHLOROPLASTIC"/>
    <property type="match status" value="1"/>
</dbReference>
<evidence type="ECO:0000313" key="5">
    <source>
        <dbReference type="EMBL" id="GMN41617.1"/>
    </source>
</evidence>
<keyword evidence="6" id="KW-1185">Reference proteome</keyword>
<dbReference type="Gene3D" id="3.40.50.720">
    <property type="entry name" value="NAD(P)-binding Rossmann-like Domain"/>
    <property type="match status" value="1"/>
</dbReference>
<dbReference type="Pfam" id="PF08240">
    <property type="entry name" value="ADH_N"/>
    <property type="match status" value="1"/>
</dbReference>
<evidence type="ECO:0000313" key="6">
    <source>
        <dbReference type="Proteomes" id="UP001187192"/>
    </source>
</evidence>
<dbReference type="InterPro" id="IPR036291">
    <property type="entry name" value="NAD(P)-bd_dom_sf"/>
</dbReference>
<keyword evidence="2" id="KW-0560">Oxidoreductase</keyword>
<dbReference type="PROSITE" id="PS50972">
    <property type="entry name" value="PTERIN_BINDING"/>
    <property type="match status" value="1"/>
</dbReference>
<sequence>MLATASLSSTSSPQLKVHALFPRPHRLNSLRFSVTFPGNNSNTLVPGLRISASSQAASSPTEATKVSAAVPSEMKAWVYGEYGGVDVLKLESNVSVPDVKEDQVLIKVFAAALNPVDFKRRLGKFQNTDSPLPTVPGYDVAGVVVKVGSQVKNFKEGNEVYGDIHEKALDGPKQFGSLAEYTAVEEKLLAPKPKNLDFAQAAALPLAIETAYEGLEKTGFSAGKSILVLNGAGGVGSLVIQLAKQVFGASRVAATASTGKLEFLKSLGTDLAIDYTKENFEDLPEKFDVVYDAIGQCERAVKAVKEGGSVVALTGAVTPPGFRFVVTSNGEVLKKLNPYLESGKVKPVIDPKGPFPFSQLVEAFSYLETNRAVGKVVIHPIP</sequence>
<accession>A0AA87ZYT6</accession>
<comment type="similarity">
    <text evidence="1">Belongs to the zinc-containing alcohol dehydrogenase family. Quinone oxidoreductase subfamily.</text>
</comment>
<dbReference type="GO" id="GO:0008270">
    <property type="term" value="F:zinc ion binding"/>
    <property type="evidence" value="ECO:0007669"/>
    <property type="project" value="InterPro"/>
</dbReference>